<gene>
    <name evidence="5" type="ORF">MPL1_00942</name>
</gene>
<dbReference type="InterPro" id="IPR030190">
    <property type="entry name" value="MacA_alpha-hairpin_sf"/>
</dbReference>
<dbReference type="PATRIC" id="fig|1286106.3.peg.189"/>
<dbReference type="Gene3D" id="6.10.140.1990">
    <property type="match status" value="1"/>
</dbReference>
<dbReference type="PANTHER" id="PTHR32347:SF29">
    <property type="entry name" value="UPF0194 MEMBRANE PROTEIN YBHG"/>
    <property type="match status" value="1"/>
</dbReference>
<reference evidence="5 6" key="1">
    <citation type="journal article" date="2013" name="Genome Announc.">
        <title>Draft Genome Sequence of Methylophaga lonarensis MPLT, a Haloalkaliphilic (Non-Methane-Utilizing) Methylotroph.</title>
        <authorList>
            <person name="Shetty S.A."/>
            <person name="Marathe N.P."/>
            <person name="Munot H."/>
            <person name="Antony C.P."/>
            <person name="Dhotre D.P."/>
            <person name="Murrell J.C."/>
            <person name="Shouche Y.S."/>
        </authorList>
    </citation>
    <scope>NUCLEOTIDE SEQUENCE [LARGE SCALE GENOMIC DNA]</scope>
    <source>
        <strain evidence="5 6">MPL</strain>
    </source>
</reference>
<dbReference type="GO" id="GO:0030313">
    <property type="term" value="C:cell envelope"/>
    <property type="evidence" value="ECO:0007669"/>
    <property type="project" value="UniProtKB-SubCell"/>
</dbReference>
<evidence type="ECO:0000256" key="3">
    <source>
        <dbReference type="SAM" id="Coils"/>
    </source>
</evidence>
<dbReference type="InterPro" id="IPR050465">
    <property type="entry name" value="UPF0194_transport"/>
</dbReference>
<dbReference type="RefSeq" id="WP_009725254.1">
    <property type="nucleotide sequence ID" value="NZ_APHR01000004.1"/>
</dbReference>
<keyword evidence="2 3" id="KW-0175">Coiled coil</keyword>
<evidence type="ECO:0000259" key="4">
    <source>
        <dbReference type="Pfam" id="PF25989"/>
    </source>
</evidence>
<dbReference type="InterPro" id="IPR058637">
    <property type="entry name" value="YknX-like_C"/>
</dbReference>
<dbReference type="PANTHER" id="PTHR32347">
    <property type="entry name" value="EFFLUX SYSTEM COMPONENT YKNX-RELATED"/>
    <property type="match status" value="1"/>
</dbReference>
<dbReference type="EMBL" id="APHR01000004">
    <property type="protein sequence ID" value="EMR14248.1"/>
    <property type="molecule type" value="Genomic_DNA"/>
</dbReference>
<keyword evidence="6" id="KW-1185">Reference proteome</keyword>
<dbReference type="GO" id="GO:1990961">
    <property type="term" value="P:xenobiotic detoxification by transmembrane export across the plasma membrane"/>
    <property type="evidence" value="ECO:0007669"/>
    <property type="project" value="InterPro"/>
</dbReference>
<organism evidence="5 6">
    <name type="scientific">Methylophaga lonarensis MPL</name>
    <dbReference type="NCBI Taxonomy" id="1286106"/>
    <lineage>
        <taxon>Bacteria</taxon>
        <taxon>Pseudomonadati</taxon>
        <taxon>Pseudomonadota</taxon>
        <taxon>Gammaproteobacteria</taxon>
        <taxon>Thiotrichales</taxon>
        <taxon>Piscirickettsiaceae</taxon>
        <taxon>Methylophaga</taxon>
    </lineage>
</organism>
<sequence length="410" mass="45243">MVARRKSRSILTVLVMVLLIIAFALAFSPRPEAVDIVLVQRQDMQLTINEEARTRVRDAYMVSAPIAGRLLRVEAEPGDPVIGGETIIARMLPINPSALDIRTREQGLAAVNAAEAALRMARADLNKAIADKELAEAEQQRIRQLHERGLVTRSELDRAVRGYRASQADHDTAIAAIAMREADLANARARLISFNDPLSPASSVTNSNTIPLVAPVSGRILRILQKSETTLEAGASILEIGDTAEDLEILAELLSSDAVRVSVGDPVFIDHWGGPERLTGQVEQVEPWGFTRFSALGVEEQRVNTIIRFTDDPDKRRALGHGYRVEVSIVVWQAHDVLTVPSAALFRHHGSWAVFVVDERQRVQLRQVSIGVNNGMNAQVLEGLTEHERVVIYPGPEVQEGRRVQDRTIF</sequence>
<feature type="domain" description="YknX-like C-terminal permuted SH3-like" evidence="4">
    <location>
        <begin position="337"/>
        <end position="405"/>
    </location>
</feature>
<dbReference type="GO" id="GO:0019898">
    <property type="term" value="C:extrinsic component of membrane"/>
    <property type="evidence" value="ECO:0007669"/>
    <property type="project" value="InterPro"/>
</dbReference>
<dbReference type="OrthoDB" id="9791520at2"/>
<evidence type="ECO:0000313" key="6">
    <source>
        <dbReference type="Proteomes" id="UP000012019"/>
    </source>
</evidence>
<dbReference type="eggNOG" id="COG0845">
    <property type="taxonomic scope" value="Bacteria"/>
</dbReference>
<evidence type="ECO:0000313" key="5">
    <source>
        <dbReference type="EMBL" id="EMR14248.1"/>
    </source>
</evidence>
<dbReference type="GO" id="GO:1990195">
    <property type="term" value="C:macrolide transmembrane transporter complex"/>
    <property type="evidence" value="ECO:0007669"/>
    <property type="project" value="InterPro"/>
</dbReference>
<accession>M7NZJ0</accession>
<feature type="coiled-coil region" evidence="3">
    <location>
        <begin position="111"/>
        <end position="140"/>
    </location>
</feature>
<evidence type="ECO:0000256" key="1">
    <source>
        <dbReference type="ARBA" id="ARBA00004196"/>
    </source>
</evidence>
<dbReference type="Pfam" id="PF25989">
    <property type="entry name" value="YknX_C"/>
    <property type="match status" value="1"/>
</dbReference>
<dbReference type="Proteomes" id="UP000012019">
    <property type="component" value="Unassembled WGS sequence"/>
</dbReference>
<proteinExistence type="predicted"/>
<dbReference type="AlphaFoldDB" id="M7NZJ0"/>
<protein>
    <submittedName>
        <fullName evidence="5">RND family efflux transporter MFP subunit</fullName>
    </submittedName>
</protein>
<name>M7NZJ0_9GAMM</name>
<evidence type="ECO:0000256" key="2">
    <source>
        <dbReference type="ARBA" id="ARBA00023054"/>
    </source>
</evidence>
<dbReference type="Gene3D" id="2.40.420.20">
    <property type="match status" value="1"/>
</dbReference>
<comment type="caution">
    <text evidence="5">The sequence shown here is derived from an EMBL/GenBank/DDBJ whole genome shotgun (WGS) entry which is preliminary data.</text>
</comment>
<dbReference type="STRING" id="1286106.MPL1_00942"/>
<comment type="subcellular location">
    <subcellularLocation>
        <location evidence="1">Cell envelope</location>
    </subcellularLocation>
</comment>